<feature type="transmembrane region" description="Helical" evidence="9">
    <location>
        <begin position="83"/>
        <end position="103"/>
    </location>
</feature>
<comment type="subcellular location">
    <subcellularLocation>
        <location evidence="1">Golgi apparatus membrane</location>
        <topology evidence="1">Multi-pass membrane protein</topology>
    </subcellularLocation>
</comment>
<keyword evidence="7" id="KW-0333">Golgi apparatus</keyword>
<reference evidence="11" key="1">
    <citation type="submission" date="2022-11" db="UniProtKB">
        <authorList>
            <consortium name="WormBaseParasite"/>
        </authorList>
    </citation>
    <scope>IDENTIFICATION</scope>
</reference>
<proteinExistence type="inferred from homology"/>
<evidence type="ECO:0000256" key="4">
    <source>
        <dbReference type="ARBA" id="ARBA00022692"/>
    </source>
</evidence>
<name>A0A914YG62_9BILA</name>
<evidence type="ECO:0000256" key="6">
    <source>
        <dbReference type="ARBA" id="ARBA00022989"/>
    </source>
</evidence>
<accession>A0A914YG62</accession>
<keyword evidence="5" id="KW-0653">Protein transport</keyword>
<keyword evidence="6 9" id="KW-1133">Transmembrane helix</keyword>
<evidence type="ECO:0000256" key="2">
    <source>
        <dbReference type="ARBA" id="ARBA00008160"/>
    </source>
</evidence>
<sequence length="152" mass="17334">MPTFRTNVWDPTLILGQIFAMQSIFYLSECLLLFSYSFVSNYRPSIDHIFIAQTIRPITVVQLLSAVIAAYALSHIVQRAKQCLDFSTTLHVIHVIIVSIYTRTLPTSLTWWLLQIVSGIICTVLGEYLCMKKESMEIPLTVPYQRTESSEA</sequence>
<dbReference type="Pfam" id="PF09801">
    <property type="entry name" value="SYS1"/>
    <property type="match status" value="1"/>
</dbReference>
<dbReference type="PANTHER" id="PTHR12952">
    <property type="entry name" value="SYS1"/>
    <property type="match status" value="1"/>
</dbReference>
<feature type="transmembrane region" description="Helical" evidence="9">
    <location>
        <begin position="12"/>
        <end position="38"/>
    </location>
</feature>
<evidence type="ECO:0000256" key="5">
    <source>
        <dbReference type="ARBA" id="ARBA00022927"/>
    </source>
</evidence>
<evidence type="ECO:0000256" key="9">
    <source>
        <dbReference type="SAM" id="Phobius"/>
    </source>
</evidence>
<dbReference type="GO" id="GO:0000139">
    <property type="term" value="C:Golgi membrane"/>
    <property type="evidence" value="ECO:0007669"/>
    <property type="project" value="UniProtKB-SubCell"/>
</dbReference>
<evidence type="ECO:0000256" key="7">
    <source>
        <dbReference type="ARBA" id="ARBA00023034"/>
    </source>
</evidence>
<keyword evidence="3" id="KW-0813">Transport</keyword>
<dbReference type="GO" id="GO:0005802">
    <property type="term" value="C:trans-Golgi network"/>
    <property type="evidence" value="ECO:0007669"/>
    <property type="project" value="TreeGrafter"/>
</dbReference>
<dbReference type="GO" id="GO:0005829">
    <property type="term" value="C:cytosol"/>
    <property type="evidence" value="ECO:0007669"/>
    <property type="project" value="GOC"/>
</dbReference>
<dbReference type="WBParaSite" id="PSU_v2.g16330.t1">
    <property type="protein sequence ID" value="PSU_v2.g16330.t1"/>
    <property type="gene ID" value="PSU_v2.g16330"/>
</dbReference>
<dbReference type="Proteomes" id="UP000887577">
    <property type="component" value="Unplaced"/>
</dbReference>
<dbReference type="PANTHER" id="PTHR12952:SF0">
    <property type="entry name" value="PROTEIN SYS1 HOMOLOG"/>
    <property type="match status" value="1"/>
</dbReference>
<dbReference type="GO" id="GO:0034067">
    <property type="term" value="P:protein localization to Golgi apparatus"/>
    <property type="evidence" value="ECO:0007669"/>
    <property type="project" value="TreeGrafter"/>
</dbReference>
<evidence type="ECO:0000256" key="1">
    <source>
        <dbReference type="ARBA" id="ARBA00004653"/>
    </source>
</evidence>
<dbReference type="InterPro" id="IPR019185">
    <property type="entry name" value="Integral_membrane_SYS1-rel"/>
</dbReference>
<feature type="transmembrane region" description="Helical" evidence="9">
    <location>
        <begin position="50"/>
        <end position="71"/>
    </location>
</feature>
<evidence type="ECO:0000313" key="10">
    <source>
        <dbReference type="Proteomes" id="UP000887577"/>
    </source>
</evidence>
<comment type="similarity">
    <text evidence="2">Belongs to the SYS1 family.</text>
</comment>
<keyword evidence="8 9" id="KW-0472">Membrane</keyword>
<organism evidence="10 11">
    <name type="scientific">Panagrolaimus superbus</name>
    <dbReference type="NCBI Taxonomy" id="310955"/>
    <lineage>
        <taxon>Eukaryota</taxon>
        <taxon>Metazoa</taxon>
        <taxon>Ecdysozoa</taxon>
        <taxon>Nematoda</taxon>
        <taxon>Chromadorea</taxon>
        <taxon>Rhabditida</taxon>
        <taxon>Tylenchina</taxon>
        <taxon>Panagrolaimomorpha</taxon>
        <taxon>Panagrolaimoidea</taxon>
        <taxon>Panagrolaimidae</taxon>
        <taxon>Panagrolaimus</taxon>
    </lineage>
</organism>
<evidence type="ECO:0000313" key="11">
    <source>
        <dbReference type="WBParaSite" id="PSU_v2.g16330.t1"/>
    </source>
</evidence>
<protein>
    <submittedName>
        <fullName evidence="11">Protein SYS1 homolog</fullName>
    </submittedName>
</protein>
<keyword evidence="4 9" id="KW-0812">Transmembrane</keyword>
<feature type="transmembrane region" description="Helical" evidence="9">
    <location>
        <begin position="109"/>
        <end position="130"/>
    </location>
</feature>
<dbReference type="GO" id="GO:0043001">
    <property type="term" value="P:Golgi to plasma membrane protein transport"/>
    <property type="evidence" value="ECO:0007669"/>
    <property type="project" value="TreeGrafter"/>
</dbReference>
<evidence type="ECO:0000256" key="8">
    <source>
        <dbReference type="ARBA" id="ARBA00023136"/>
    </source>
</evidence>
<dbReference type="GO" id="GO:0006895">
    <property type="term" value="P:Golgi to endosome transport"/>
    <property type="evidence" value="ECO:0007669"/>
    <property type="project" value="TreeGrafter"/>
</dbReference>
<evidence type="ECO:0000256" key="3">
    <source>
        <dbReference type="ARBA" id="ARBA00022448"/>
    </source>
</evidence>
<keyword evidence="10" id="KW-1185">Reference proteome</keyword>
<dbReference type="AlphaFoldDB" id="A0A914YG62"/>